<sequence>MRDAFEKVAGDLQQQIYSGILAPGVRLPAREVLAEHYSVPLNVVTNAIALLAGNFLLRYPGELPGDEVYVRDWDDQGFATQLIHGRLVGKIRDGSLPKGARVTVDEVVDMIGGDTEAADQALTYLALEGRVKKIHQRSGARQPTAYVIVGGEFGTEVPVPVQPGNESPDTPKREFPAEAGLADLTRRLERALERIEELEERVERLEHGGQAHNTS</sequence>
<dbReference type="Pfam" id="PF00392">
    <property type="entry name" value="GntR"/>
    <property type="match status" value="1"/>
</dbReference>
<dbReference type="AlphaFoldDB" id="A0AB39QUH3"/>
<evidence type="ECO:0000259" key="6">
    <source>
        <dbReference type="PROSITE" id="PS50949"/>
    </source>
</evidence>
<dbReference type="InterPro" id="IPR036390">
    <property type="entry name" value="WH_DNA-bd_sf"/>
</dbReference>
<dbReference type="InterPro" id="IPR000524">
    <property type="entry name" value="Tscrpt_reg_HTH_GntR"/>
</dbReference>
<keyword evidence="3" id="KW-0804">Transcription</keyword>
<dbReference type="InterPro" id="IPR036388">
    <property type="entry name" value="WH-like_DNA-bd_sf"/>
</dbReference>
<dbReference type="GO" id="GO:0003677">
    <property type="term" value="F:DNA binding"/>
    <property type="evidence" value="ECO:0007669"/>
    <property type="project" value="UniProtKB-KW"/>
</dbReference>
<evidence type="ECO:0000256" key="1">
    <source>
        <dbReference type="ARBA" id="ARBA00023015"/>
    </source>
</evidence>
<name>A0AB39QUH3_9ACTN</name>
<evidence type="ECO:0000256" key="5">
    <source>
        <dbReference type="SAM" id="MobiDB-lite"/>
    </source>
</evidence>
<feature type="region of interest" description="Disordered" evidence="5">
    <location>
        <begin position="160"/>
        <end position="179"/>
    </location>
</feature>
<dbReference type="SUPFAM" id="SSF46785">
    <property type="entry name" value="Winged helix' DNA-binding domain"/>
    <property type="match status" value="1"/>
</dbReference>
<reference evidence="7" key="1">
    <citation type="submission" date="2024-07" db="EMBL/GenBank/DDBJ databases">
        <authorList>
            <person name="Yu S.T."/>
        </authorList>
    </citation>
    <scope>NUCLEOTIDE SEQUENCE</scope>
    <source>
        <strain evidence="7">R39</strain>
    </source>
</reference>
<gene>
    <name evidence="7" type="ORF">AB5J52_28635</name>
</gene>
<evidence type="ECO:0000256" key="2">
    <source>
        <dbReference type="ARBA" id="ARBA00023125"/>
    </source>
</evidence>
<dbReference type="Gene3D" id="1.10.10.10">
    <property type="entry name" value="Winged helix-like DNA-binding domain superfamily/Winged helix DNA-binding domain"/>
    <property type="match status" value="1"/>
</dbReference>
<evidence type="ECO:0000256" key="4">
    <source>
        <dbReference type="SAM" id="Coils"/>
    </source>
</evidence>
<evidence type="ECO:0000313" key="7">
    <source>
        <dbReference type="EMBL" id="XDQ45907.1"/>
    </source>
</evidence>
<dbReference type="EMBL" id="CP163441">
    <property type="protein sequence ID" value="XDQ45907.1"/>
    <property type="molecule type" value="Genomic_DNA"/>
</dbReference>
<dbReference type="PROSITE" id="PS50949">
    <property type="entry name" value="HTH_GNTR"/>
    <property type="match status" value="1"/>
</dbReference>
<keyword evidence="1" id="KW-0805">Transcription regulation</keyword>
<feature type="domain" description="HTH gntR-type" evidence="6">
    <location>
        <begin position="2"/>
        <end position="71"/>
    </location>
</feature>
<organism evidence="7">
    <name type="scientific">Streptomyces sp. R39</name>
    <dbReference type="NCBI Taxonomy" id="3238631"/>
    <lineage>
        <taxon>Bacteria</taxon>
        <taxon>Bacillati</taxon>
        <taxon>Actinomycetota</taxon>
        <taxon>Actinomycetes</taxon>
        <taxon>Kitasatosporales</taxon>
        <taxon>Streptomycetaceae</taxon>
        <taxon>Streptomyces</taxon>
    </lineage>
</organism>
<dbReference type="GO" id="GO:0003700">
    <property type="term" value="F:DNA-binding transcription factor activity"/>
    <property type="evidence" value="ECO:0007669"/>
    <property type="project" value="InterPro"/>
</dbReference>
<protein>
    <submittedName>
        <fullName evidence="7">GntR family transcriptional regulator</fullName>
    </submittedName>
</protein>
<keyword evidence="4" id="KW-0175">Coiled coil</keyword>
<proteinExistence type="predicted"/>
<feature type="coiled-coil region" evidence="4">
    <location>
        <begin position="181"/>
        <end position="215"/>
    </location>
</feature>
<keyword evidence="2" id="KW-0238">DNA-binding</keyword>
<accession>A0AB39QUH3</accession>
<dbReference type="RefSeq" id="WP_369224771.1">
    <property type="nucleotide sequence ID" value="NZ_CP163441.1"/>
</dbReference>
<evidence type="ECO:0000256" key="3">
    <source>
        <dbReference type="ARBA" id="ARBA00023163"/>
    </source>
</evidence>